<dbReference type="AlphaFoldDB" id="A0A1W4X5U4"/>
<evidence type="ECO:0000256" key="1">
    <source>
        <dbReference type="ARBA" id="ARBA00008738"/>
    </source>
</evidence>
<dbReference type="STRING" id="224129.A0A1W4X5U4"/>
<sequence length="309" mass="34186">MSCPPKADNQGLCPAAVPAVPAGVPTTQVNPCSIDGKAPCQPCDSVCVPTLEPAVPDHNPPCPPPRRKKCRYIQPARPKSYAPVSKFAPPCVPMDDYTTYNLSYVPNDLQRPSPIRPDPNLCVGEGRMSDCTVHKMSFQPHCGVPPPCPIIPCEHKLIGEGPMQDITTNRHDYVPKPFLRQSPIKPTENLYPSDCPLSDKTIHRMSFIPNPVTRVDPFRPKPALEMLCGPFEKNTVHKMSYMPWEPQEPVDMPWADKGKYVVPEQRMEGCSVQKMSYKPPGTYIECDDEDAPDCVECPPSCQPARAACL</sequence>
<dbReference type="PANTHER" id="PTHR31516:SF17">
    <property type="entry name" value="STABILIZER OF AXONEMAL MICROTUBULES 2"/>
    <property type="match status" value="1"/>
</dbReference>
<dbReference type="InterPro" id="IPR033336">
    <property type="entry name" value="SAXO1/2"/>
</dbReference>
<dbReference type="RefSeq" id="XP_018331471.1">
    <property type="nucleotide sequence ID" value="XM_018475969.1"/>
</dbReference>
<reference evidence="3" key="1">
    <citation type="submission" date="2025-08" db="UniProtKB">
        <authorList>
            <consortium name="RefSeq"/>
        </authorList>
    </citation>
    <scope>IDENTIFICATION</scope>
    <source>
        <tissue evidence="3">Entire body</tissue>
    </source>
</reference>
<dbReference type="GO" id="GO:0005879">
    <property type="term" value="C:axonemal microtubule"/>
    <property type="evidence" value="ECO:0007669"/>
    <property type="project" value="TreeGrafter"/>
</dbReference>
<proteinExistence type="inferred from homology"/>
<gene>
    <name evidence="3" type="primary">LOC108741240</name>
</gene>
<dbReference type="GO" id="GO:0005814">
    <property type="term" value="C:centriole"/>
    <property type="evidence" value="ECO:0007669"/>
    <property type="project" value="TreeGrafter"/>
</dbReference>
<dbReference type="GO" id="GO:0036126">
    <property type="term" value="C:sperm flagellum"/>
    <property type="evidence" value="ECO:0007669"/>
    <property type="project" value="TreeGrafter"/>
</dbReference>
<dbReference type="GO" id="GO:0036064">
    <property type="term" value="C:ciliary basal body"/>
    <property type="evidence" value="ECO:0007669"/>
    <property type="project" value="TreeGrafter"/>
</dbReference>
<dbReference type="GeneID" id="108741240"/>
<dbReference type="GO" id="GO:0008017">
    <property type="term" value="F:microtubule binding"/>
    <property type="evidence" value="ECO:0007669"/>
    <property type="project" value="InterPro"/>
</dbReference>
<dbReference type="KEGG" id="apln:108741240"/>
<protein>
    <submittedName>
        <fullName evidence="3">Stabilizer of axonemal microtubules 1-like</fullName>
    </submittedName>
</protein>
<comment type="similarity">
    <text evidence="1">Belongs to the FAM154 family.</text>
</comment>
<organism evidence="2 3">
    <name type="scientific">Agrilus planipennis</name>
    <name type="common">Emerald ash borer</name>
    <name type="synonym">Agrilus marcopoli</name>
    <dbReference type="NCBI Taxonomy" id="224129"/>
    <lineage>
        <taxon>Eukaryota</taxon>
        <taxon>Metazoa</taxon>
        <taxon>Ecdysozoa</taxon>
        <taxon>Arthropoda</taxon>
        <taxon>Hexapoda</taxon>
        <taxon>Insecta</taxon>
        <taxon>Pterygota</taxon>
        <taxon>Neoptera</taxon>
        <taxon>Endopterygota</taxon>
        <taxon>Coleoptera</taxon>
        <taxon>Polyphaga</taxon>
        <taxon>Elateriformia</taxon>
        <taxon>Buprestoidea</taxon>
        <taxon>Buprestidae</taxon>
        <taxon>Agrilinae</taxon>
        <taxon>Agrilus</taxon>
    </lineage>
</organism>
<name>A0A1W4X5U4_AGRPL</name>
<evidence type="ECO:0000313" key="2">
    <source>
        <dbReference type="Proteomes" id="UP000192223"/>
    </source>
</evidence>
<accession>A0A1W4X5U4</accession>
<dbReference type="OrthoDB" id="365640at2759"/>
<dbReference type="PANTHER" id="PTHR31516">
    <property type="entry name" value="STABILIZER OF AXONEMAL MICROTUBULES 2"/>
    <property type="match status" value="1"/>
</dbReference>
<dbReference type="Proteomes" id="UP000192223">
    <property type="component" value="Unplaced"/>
</dbReference>
<evidence type="ECO:0000313" key="3">
    <source>
        <dbReference type="RefSeq" id="XP_018331471.1"/>
    </source>
</evidence>
<dbReference type="InParanoid" id="A0A1W4X5U4"/>
<keyword evidence="2" id="KW-1185">Reference proteome</keyword>